<reference evidence="5 6" key="1">
    <citation type="submission" date="2020-05" db="EMBL/GenBank/DDBJ databases">
        <title>Aquincola sp. isolate from soil.</title>
        <authorList>
            <person name="Han J."/>
            <person name="Kim D.-U."/>
        </authorList>
    </citation>
    <scope>NUCLEOTIDE SEQUENCE [LARGE SCALE GENOMIC DNA]</scope>
    <source>
        <strain evidence="5 6">S2</strain>
    </source>
</reference>
<dbReference type="PROSITE" id="PS50005">
    <property type="entry name" value="TPR"/>
    <property type="match status" value="3"/>
</dbReference>
<dbReference type="SUPFAM" id="SSF48452">
    <property type="entry name" value="TPR-like"/>
    <property type="match status" value="1"/>
</dbReference>
<evidence type="ECO:0000313" key="6">
    <source>
        <dbReference type="Proteomes" id="UP000737171"/>
    </source>
</evidence>
<dbReference type="EMBL" id="JABRWJ010000002">
    <property type="protein sequence ID" value="NRF66996.1"/>
    <property type="molecule type" value="Genomic_DNA"/>
</dbReference>
<evidence type="ECO:0000313" key="5">
    <source>
        <dbReference type="EMBL" id="NRF66996.1"/>
    </source>
</evidence>
<dbReference type="CDD" id="cd02440">
    <property type="entry name" value="AdoMet_MTases"/>
    <property type="match status" value="1"/>
</dbReference>
<comment type="caution">
    <text evidence="5">The sequence shown here is derived from an EMBL/GenBank/DDBJ whole genome shotgun (WGS) entry which is preliminary data.</text>
</comment>
<dbReference type="Gene3D" id="3.40.50.150">
    <property type="entry name" value="Vaccinia Virus protein VP39"/>
    <property type="match status" value="1"/>
</dbReference>
<accession>A0ABX2EEG4</accession>
<feature type="repeat" description="TPR" evidence="3">
    <location>
        <begin position="114"/>
        <end position="147"/>
    </location>
</feature>
<dbReference type="InterPro" id="IPR019734">
    <property type="entry name" value="TPR_rpt"/>
</dbReference>
<gene>
    <name evidence="5" type="ORF">HLB44_08375</name>
</gene>
<dbReference type="InterPro" id="IPR041698">
    <property type="entry name" value="Methyltransf_25"/>
</dbReference>
<keyword evidence="6" id="KW-1185">Reference proteome</keyword>
<dbReference type="InterPro" id="IPR011990">
    <property type="entry name" value="TPR-like_helical_dom_sf"/>
</dbReference>
<dbReference type="RefSeq" id="WP_173122084.1">
    <property type="nucleotide sequence ID" value="NZ_JABRWJ010000002.1"/>
</dbReference>
<dbReference type="Proteomes" id="UP000737171">
    <property type="component" value="Unassembled WGS sequence"/>
</dbReference>
<feature type="repeat" description="TPR" evidence="3">
    <location>
        <begin position="148"/>
        <end position="181"/>
    </location>
</feature>
<dbReference type="Pfam" id="PF13649">
    <property type="entry name" value="Methyltransf_25"/>
    <property type="match status" value="1"/>
</dbReference>
<evidence type="ECO:0000259" key="4">
    <source>
        <dbReference type="Pfam" id="PF13649"/>
    </source>
</evidence>
<dbReference type="SUPFAM" id="SSF53335">
    <property type="entry name" value="S-adenosyl-L-methionine-dependent methyltransferases"/>
    <property type="match status" value="1"/>
</dbReference>
<feature type="repeat" description="TPR" evidence="3">
    <location>
        <begin position="80"/>
        <end position="113"/>
    </location>
</feature>
<keyword evidence="2 3" id="KW-0802">TPR repeat</keyword>
<keyword evidence="1" id="KW-0677">Repeat</keyword>
<evidence type="ECO:0000256" key="3">
    <source>
        <dbReference type="PROSITE-ProRule" id="PRU00339"/>
    </source>
</evidence>
<dbReference type="Gene3D" id="1.25.40.10">
    <property type="entry name" value="Tetratricopeptide repeat domain"/>
    <property type="match status" value="2"/>
</dbReference>
<name>A0ABX2EEG4_9BURK</name>
<organism evidence="5 6">
    <name type="scientific">Pseudaquabacterium terrae</name>
    <dbReference type="NCBI Taxonomy" id="2732868"/>
    <lineage>
        <taxon>Bacteria</taxon>
        <taxon>Pseudomonadati</taxon>
        <taxon>Pseudomonadota</taxon>
        <taxon>Betaproteobacteria</taxon>
        <taxon>Burkholderiales</taxon>
        <taxon>Sphaerotilaceae</taxon>
        <taxon>Pseudaquabacterium</taxon>
    </lineage>
</organism>
<dbReference type="SMART" id="SM00028">
    <property type="entry name" value="TPR"/>
    <property type="match status" value="5"/>
</dbReference>
<evidence type="ECO:0000256" key="2">
    <source>
        <dbReference type="ARBA" id="ARBA00022803"/>
    </source>
</evidence>
<protein>
    <submittedName>
        <fullName evidence="5">Tetratricopeptide repeat protein</fullName>
    </submittedName>
</protein>
<dbReference type="PANTHER" id="PTHR44858">
    <property type="entry name" value="TETRATRICOPEPTIDE REPEAT PROTEIN 6"/>
    <property type="match status" value="1"/>
</dbReference>
<dbReference type="Pfam" id="PF13432">
    <property type="entry name" value="TPR_16"/>
    <property type="match status" value="2"/>
</dbReference>
<evidence type="ECO:0000256" key="1">
    <source>
        <dbReference type="ARBA" id="ARBA00022737"/>
    </source>
</evidence>
<proteinExistence type="predicted"/>
<feature type="domain" description="Methyltransferase" evidence="4">
    <location>
        <begin position="291"/>
        <end position="379"/>
    </location>
</feature>
<sequence>MNDVGSDVFEAARRHFIDGVRAFEAEHYEAAQQQFAASLALVPGRTSTLLNLAQTRLKLGLPQQALEGLSTVLAAEPTLGEAWFHRGHALADLGRDDEALAAYAKVQPDDPSHVAASYHQGLTLNRLRRPAEALACFDRLLQIDPQRAEAWWRRGQTLQELDRHDEALTSYRQALVHDPQLADAWSGCGAILKDRQQLDEAGHCFRQALAFGGDAALNAYLLASVTGGAAPVQAPPLYVRGLFDGYAGSFDAHLVQALHYRAPQLIAQQVGAQVAAQVAAQGAGRRLGAALDLGCGTGLCGPLLAPLVEQLDGVDLSPPMLAKAGERGVYRSLVQADIARHLQQTAERYALLVAADVFIYIGALDAVFEGARRVLQPGGLFCFSVERADDAQDFVLRPSARYAQSRRYLEALAERHGFDVLLIEEQPIREDQRQPVAGLIVTLQERA</sequence>
<dbReference type="InterPro" id="IPR050498">
    <property type="entry name" value="Ycf3"/>
</dbReference>
<dbReference type="InterPro" id="IPR029063">
    <property type="entry name" value="SAM-dependent_MTases_sf"/>
</dbReference>
<dbReference type="PANTHER" id="PTHR44858:SF1">
    <property type="entry name" value="UDP-N-ACETYLGLUCOSAMINE--PEPTIDE N-ACETYLGLUCOSAMINYLTRANSFERASE SPINDLY-RELATED"/>
    <property type="match status" value="1"/>
</dbReference>